<proteinExistence type="predicted"/>
<evidence type="ECO:0008006" key="4">
    <source>
        <dbReference type="Google" id="ProtNLM"/>
    </source>
</evidence>
<feature type="region of interest" description="Disordered" evidence="1">
    <location>
        <begin position="211"/>
        <end position="236"/>
    </location>
</feature>
<sequence>MRALDRALDIPAARIEQRVARMRRKYPWATTPELCAIAGSRLRRDAGLSSGAVGACAALPALGTGLAFTLTVGQSAAFLTSAVTYVLTVAELQQVHLVDVDRRRTLVLSALLGREGSEIVSGSLGLSTLFWAAQSLAGLPLPTVKSINARLARQMAKRTAAKSGALAIGRLVPFVIGAALGWSGGRSLASQVIEGTQAALGPAVDAGEAEAAQANQADKVSTARPVGAWDETEAHS</sequence>
<evidence type="ECO:0000313" key="3">
    <source>
        <dbReference type="Proteomes" id="UP000198541"/>
    </source>
</evidence>
<gene>
    <name evidence="2" type="ORF">SAMN05216355_12219</name>
</gene>
<evidence type="ECO:0000256" key="1">
    <source>
        <dbReference type="SAM" id="MobiDB-lite"/>
    </source>
</evidence>
<dbReference type="AlphaFoldDB" id="A0A1H0F526"/>
<reference evidence="3" key="1">
    <citation type="submission" date="2016-10" db="EMBL/GenBank/DDBJ databases">
        <authorList>
            <person name="Varghese N."/>
            <person name="Submissions S."/>
        </authorList>
    </citation>
    <scope>NUCLEOTIDE SEQUENCE [LARGE SCALE GENOMIC DNA]</scope>
    <source>
        <strain evidence="3">DSM 27982</strain>
    </source>
</reference>
<evidence type="ECO:0000313" key="2">
    <source>
        <dbReference type="EMBL" id="SDN89649.1"/>
    </source>
</evidence>
<organism evidence="2 3">
    <name type="scientific">Actinomyces ruminicola</name>
    <dbReference type="NCBI Taxonomy" id="332524"/>
    <lineage>
        <taxon>Bacteria</taxon>
        <taxon>Bacillati</taxon>
        <taxon>Actinomycetota</taxon>
        <taxon>Actinomycetes</taxon>
        <taxon>Actinomycetales</taxon>
        <taxon>Actinomycetaceae</taxon>
        <taxon>Actinomyces</taxon>
    </lineage>
</organism>
<keyword evidence="3" id="KW-1185">Reference proteome</keyword>
<dbReference type="EMBL" id="FNIM01000022">
    <property type="protein sequence ID" value="SDN89649.1"/>
    <property type="molecule type" value="Genomic_DNA"/>
</dbReference>
<name>A0A1H0F526_9ACTO</name>
<accession>A0A1H0F526</accession>
<dbReference type="RefSeq" id="WP_245690705.1">
    <property type="nucleotide sequence ID" value="NZ_FNIM01000022.1"/>
</dbReference>
<dbReference type="STRING" id="332524.SAMN04487766_11013"/>
<dbReference type="Proteomes" id="UP000198541">
    <property type="component" value="Unassembled WGS sequence"/>
</dbReference>
<protein>
    <recommendedName>
        <fullName evidence="4">EcsC protein family protein</fullName>
    </recommendedName>
</protein>